<accession>A0ABV0G947</accession>
<sequence length="159" mass="16853">MNTYWVLVQQQGTGYSYTYFPSVKATPVPPKPWDGPDAEPVRPNFAAPIQQNSKGQLQLPTGTGSNLIAVAQVTPQNQPPAPYVPARNVALFGAVAKTLMENAGLNPYSQADGGLVVLSVANATARGCSLVFQNQDDQGRTVGIFCSPDPMPIQPGPDE</sequence>
<dbReference type="EMBL" id="JBDPZC010000001">
    <property type="protein sequence ID" value="MEO3711581.1"/>
    <property type="molecule type" value="Genomic_DNA"/>
</dbReference>
<dbReference type="Proteomes" id="UP001462640">
    <property type="component" value="Unassembled WGS sequence"/>
</dbReference>
<evidence type="ECO:0000313" key="1">
    <source>
        <dbReference type="EMBL" id="MEO3711581.1"/>
    </source>
</evidence>
<evidence type="ECO:0008006" key="3">
    <source>
        <dbReference type="Google" id="ProtNLM"/>
    </source>
</evidence>
<dbReference type="RefSeq" id="WP_347605567.1">
    <property type="nucleotide sequence ID" value="NZ_JBDPZC010000001.1"/>
</dbReference>
<proteinExistence type="predicted"/>
<evidence type="ECO:0000313" key="2">
    <source>
        <dbReference type="Proteomes" id="UP001462640"/>
    </source>
</evidence>
<reference evidence="1 2" key="1">
    <citation type="submission" date="2024-05" db="EMBL/GenBank/DDBJ databases">
        <title>Roseateles sp. 2.12 16S ribosomal RNA gene Genome sequencing and assembly.</title>
        <authorList>
            <person name="Woo H."/>
        </authorList>
    </citation>
    <scope>NUCLEOTIDE SEQUENCE [LARGE SCALE GENOMIC DNA]</scope>
    <source>
        <strain evidence="1 2">2.12</strain>
    </source>
</reference>
<organism evidence="1 2">
    <name type="scientific">Roseateles flavus</name>
    <dbReference type="NCBI Taxonomy" id="3149041"/>
    <lineage>
        <taxon>Bacteria</taxon>
        <taxon>Pseudomonadati</taxon>
        <taxon>Pseudomonadota</taxon>
        <taxon>Betaproteobacteria</taxon>
        <taxon>Burkholderiales</taxon>
        <taxon>Sphaerotilaceae</taxon>
        <taxon>Roseateles</taxon>
    </lineage>
</organism>
<gene>
    <name evidence="1" type="ORF">ABDJ40_02235</name>
</gene>
<comment type="caution">
    <text evidence="1">The sequence shown here is derived from an EMBL/GenBank/DDBJ whole genome shotgun (WGS) entry which is preliminary data.</text>
</comment>
<protein>
    <recommendedName>
        <fullName evidence="3">Lipoprotein</fullName>
    </recommendedName>
</protein>
<name>A0ABV0G947_9BURK</name>
<keyword evidence="2" id="KW-1185">Reference proteome</keyword>